<sequence>MSERLTLQLLDTHAGGDVSRIVTGGIEPLPGATVRAQMEYLRDEADGLRKLLLNEPYGIPEMSVDLLVPPTDPRAQVGYIIMEVMGYPIYSGSNTICTATAALETGLVPKREGRQRFVMESPAGLVHIEATVRNGAVEAVTCEGLPSYIDTYKARIHVPSVGRITYSVAYSGGFYALVDATELGFDLTLDEEAQLAKTAYAIVEALQAERGFSHYTLGDVGPLPFLHFMGPVEQVADNFYRSRSTTYVHPGVICRSTTGTGTSARLALMAHEGKIKPGDKLETASLRNTGFIGEFTGTQQAGPHQIVENTITGRGYVLSRSEIVVNSGDPMAERDGLRHILTSAHTPATKAASLAANVPEIRQLDIEVEG</sequence>
<dbReference type="SUPFAM" id="SSF54506">
    <property type="entry name" value="Diaminopimelate epimerase-like"/>
    <property type="match status" value="1"/>
</dbReference>
<organism evidence="2 3">
    <name type="scientific">Alkalilimnicola ehrlichii</name>
    <dbReference type="NCBI Taxonomy" id="351052"/>
    <lineage>
        <taxon>Bacteria</taxon>
        <taxon>Pseudomonadati</taxon>
        <taxon>Pseudomonadota</taxon>
        <taxon>Gammaproteobacteria</taxon>
        <taxon>Chromatiales</taxon>
        <taxon>Ectothiorhodospiraceae</taxon>
        <taxon>Alkalilimnicola</taxon>
    </lineage>
</organism>
<dbReference type="Gene3D" id="3.10.310.10">
    <property type="entry name" value="Diaminopimelate Epimerase, Chain A, domain 1"/>
    <property type="match status" value="2"/>
</dbReference>
<evidence type="ECO:0000256" key="1">
    <source>
        <dbReference type="ARBA" id="ARBA00007529"/>
    </source>
</evidence>
<dbReference type="PANTHER" id="PTHR33442">
    <property type="entry name" value="TRANS-3-HYDROXY-L-PROLINE DEHYDRATASE"/>
    <property type="match status" value="1"/>
</dbReference>
<evidence type="ECO:0000313" key="2">
    <source>
        <dbReference type="EMBL" id="RFA34114.1"/>
    </source>
</evidence>
<dbReference type="GO" id="GO:0047580">
    <property type="term" value="F:4-hydroxyproline epimerase activity"/>
    <property type="evidence" value="ECO:0007669"/>
    <property type="project" value="UniProtKB-ARBA"/>
</dbReference>
<dbReference type="SFLD" id="SFLDS00028">
    <property type="entry name" value="Proline_Racemase"/>
    <property type="match status" value="1"/>
</dbReference>
<keyword evidence="3" id="KW-1185">Reference proteome</keyword>
<evidence type="ECO:0000313" key="3">
    <source>
        <dbReference type="Proteomes" id="UP000256763"/>
    </source>
</evidence>
<comment type="caution">
    <text evidence="2">The sequence shown here is derived from an EMBL/GenBank/DDBJ whole genome shotgun (WGS) entry which is preliminary data.</text>
</comment>
<proteinExistence type="inferred from homology"/>
<dbReference type="InterPro" id="IPR008794">
    <property type="entry name" value="Pro_racemase_fam"/>
</dbReference>
<name>A0A3E0WMD1_9GAMM</name>
<dbReference type="RefSeq" id="WP_116303172.1">
    <property type="nucleotide sequence ID" value="NZ_NFZV01000018.1"/>
</dbReference>
<accession>A0A3E0WMD1</accession>
<comment type="similarity">
    <text evidence="1">Belongs to the proline racemase family.</text>
</comment>
<dbReference type="Proteomes" id="UP000256763">
    <property type="component" value="Unassembled WGS sequence"/>
</dbReference>
<reference evidence="3" key="1">
    <citation type="submission" date="2017-05" db="EMBL/GenBank/DDBJ databases">
        <authorList>
            <person name="Sharma S."/>
            <person name="Sidhu C."/>
            <person name="Pinnaka A.K."/>
        </authorList>
    </citation>
    <scope>NUCLEOTIDE SEQUENCE [LARGE SCALE GENOMIC DNA]</scope>
    <source>
        <strain evidence="3">AK93</strain>
    </source>
</reference>
<protein>
    <submittedName>
        <fullName evidence="2">Proline racemase</fullName>
    </submittedName>
</protein>
<dbReference type="PIRSF" id="PIRSF029792">
    <property type="entry name" value="Pro_racemase"/>
    <property type="match status" value="1"/>
</dbReference>
<dbReference type="EMBL" id="NFZW01000017">
    <property type="protein sequence ID" value="RFA34114.1"/>
    <property type="molecule type" value="Genomic_DNA"/>
</dbReference>
<dbReference type="Pfam" id="PF05544">
    <property type="entry name" value="Pro_racemase"/>
    <property type="match status" value="1"/>
</dbReference>
<dbReference type="OrthoDB" id="181267at2"/>
<dbReference type="PANTHER" id="PTHR33442:SF5">
    <property type="entry name" value="BIFUNCTIONAL TRANS-3-HYDROXY-L-PROLINE DEHYDRATASE_2-EPIMERASE"/>
    <property type="match status" value="1"/>
</dbReference>
<gene>
    <name evidence="2" type="ORF">CAL65_15800</name>
</gene>
<dbReference type="AlphaFoldDB" id="A0A3E0WMD1"/>